<feature type="non-terminal residue" evidence="3">
    <location>
        <position position="1"/>
    </location>
</feature>
<dbReference type="Pfam" id="PF16537">
    <property type="entry name" value="T2SSB"/>
    <property type="match status" value="1"/>
</dbReference>
<keyword evidence="1" id="KW-0812">Transmembrane</keyword>
<gene>
    <name evidence="3" type="ORF">METZ01_LOCUS162857</name>
</gene>
<dbReference type="EMBL" id="UINC01028647">
    <property type="protein sequence ID" value="SVB10003.1"/>
    <property type="molecule type" value="Genomic_DNA"/>
</dbReference>
<proteinExistence type="predicted"/>
<evidence type="ECO:0000313" key="3">
    <source>
        <dbReference type="EMBL" id="SVB10003.1"/>
    </source>
</evidence>
<sequence length="168" mass="18740">VPFRSLVTILVLLNVVLIAWLLINPTKPRLATDEPVEKSTDHVIASKAVVQTESSKSPPGLFPTPQLSPPDVSAVQEVDRPRIRPELVYYRDFEGVVGNAFPNLGITIHTYTAEPRERAIHIGGNMWREGDEVSDGMILETITENGIEVTYQGYLVLIDVFEMWDADN</sequence>
<name>A0A382B9R3_9ZZZZ</name>
<accession>A0A382B9R3</accession>
<protein>
    <recommendedName>
        <fullName evidence="2">Type II secretion system protein GspB C-terminal domain-containing protein</fullName>
    </recommendedName>
</protein>
<evidence type="ECO:0000256" key="1">
    <source>
        <dbReference type="SAM" id="Phobius"/>
    </source>
</evidence>
<keyword evidence="1" id="KW-0472">Membrane</keyword>
<dbReference type="GO" id="GO:0015627">
    <property type="term" value="C:type II protein secretion system complex"/>
    <property type="evidence" value="ECO:0007669"/>
    <property type="project" value="InterPro"/>
</dbReference>
<evidence type="ECO:0000259" key="2">
    <source>
        <dbReference type="Pfam" id="PF16537"/>
    </source>
</evidence>
<reference evidence="3" key="1">
    <citation type="submission" date="2018-05" db="EMBL/GenBank/DDBJ databases">
        <authorList>
            <person name="Lanie J.A."/>
            <person name="Ng W.-L."/>
            <person name="Kazmierczak K.M."/>
            <person name="Andrzejewski T.M."/>
            <person name="Davidsen T.M."/>
            <person name="Wayne K.J."/>
            <person name="Tettelin H."/>
            <person name="Glass J.I."/>
            <person name="Rusch D."/>
            <person name="Podicherti R."/>
            <person name="Tsui H.-C.T."/>
            <person name="Winkler M.E."/>
        </authorList>
    </citation>
    <scope>NUCLEOTIDE SEQUENCE</scope>
</reference>
<organism evidence="3">
    <name type="scientific">marine metagenome</name>
    <dbReference type="NCBI Taxonomy" id="408172"/>
    <lineage>
        <taxon>unclassified sequences</taxon>
        <taxon>metagenomes</taxon>
        <taxon>ecological metagenomes</taxon>
    </lineage>
</organism>
<feature type="transmembrane region" description="Helical" evidence="1">
    <location>
        <begin position="6"/>
        <end position="23"/>
    </location>
</feature>
<keyword evidence="1" id="KW-1133">Transmembrane helix</keyword>
<dbReference type="InterPro" id="IPR032389">
    <property type="entry name" value="GspB_C"/>
</dbReference>
<dbReference type="AlphaFoldDB" id="A0A382B9R3"/>
<feature type="domain" description="Type II secretion system protein GspB C-terminal" evidence="2">
    <location>
        <begin position="102"/>
        <end position="156"/>
    </location>
</feature>